<evidence type="ECO:0000256" key="4">
    <source>
        <dbReference type="ARBA" id="ARBA00022833"/>
    </source>
</evidence>
<reference evidence="7 8" key="1">
    <citation type="submission" date="2016-04" db="EMBL/GenBank/DDBJ databases">
        <title>A degradative enzymes factory behind the ericoid mycorrhizal symbiosis.</title>
        <authorList>
            <consortium name="DOE Joint Genome Institute"/>
            <person name="Martino E."/>
            <person name="Morin E."/>
            <person name="Grelet G."/>
            <person name="Kuo A."/>
            <person name="Kohler A."/>
            <person name="Daghino S."/>
            <person name="Barry K."/>
            <person name="Choi C."/>
            <person name="Cichocki N."/>
            <person name="Clum A."/>
            <person name="Copeland A."/>
            <person name="Hainaut M."/>
            <person name="Haridas S."/>
            <person name="Labutti K."/>
            <person name="Lindquist E."/>
            <person name="Lipzen A."/>
            <person name="Khouja H.-R."/>
            <person name="Murat C."/>
            <person name="Ohm R."/>
            <person name="Olson A."/>
            <person name="Spatafora J."/>
            <person name="Veneault-Fourrey C."/>
            <person name="Henrissat B."/>
            <person name="Grigoriev I."/>
            <person name="Martin F."/>
            <person name="Perotto S."/>
        </authorList>
    </citation>
    <scope>NUCLEOTIDE SEQUENCE [LARGE SCALE GENOMIC DNA]</scope>
    <source>
        <strain evidence="7 8">F</strain>
    </source>
</reference>
<dbReference type="GO" id="GO:0008270">
    <property type="term" value="F:zinc ion binding"/>
    <property type="evidence" value="ECO:0007669"/>
    <property type="project" value="UniProtKB-KW"/>
</dbReference>
<evidence type="ECO:0000256" key="3">
    <source>
        <dbReference type="ARBA" id="ARBA00022771"/>
    </source>
</evidence>
<dbReference type="EMBL" id="KZ613946">
    <property type="protein sequence ID" value="PMD39750.1"/>
    <property type="molecule type" value="Genomic_DNA"/>
</dbReference>
<dbReference type="InterPro" id="IPR013087">
    <property type="entry name" value="Znf_C2H2_type"/>
</dbReference>
<dbReference type="GO" id="GO:0000978">
    <property type="term" value="F:RNA polymerase II cis-regulatory region sequence-specific DNA binding"/>
    <property type="evidence" value="ECO:0007669"/>
    <property type="project" value="TreeGrafter"/>
</dbReference>
<dbReference type="SUPFAM" id="SSF57667">
    <property type="entry name" value="beta-beta-alpha zinc fingers"/>
    <property type="match status" value="1"/>
</dbReference>
<keyword evidence="1" id="KW-0479">Metal-binding</keyword>
<feature type="compositionally biased region" description="Basic residues" evidence="5">
    <location>
        <begin position="129"/>
        <end position="141"/>
    </location>
</feature>
<name>A0A2J6RML5_HYAVF</name>
<feature type="region of interest" description="Disordered" evidence="5">
    <location>
        <begin position="129"/>
        <end position="168"/>
    </location>
</feature>
<evidence type="ECO:0000256" key="1">
    <source>
        <dbReference type="ARBA" id="ARBA00022723"/>
    </source>
</evidence>
<feature type="domain" description="C2H2-type" evidence="6">
    <location>
        <begin position="116"/>
        <end position="140"/>
    </location>
</feature>
<keyword evidence="2" id="KW-0677">Repeat</keyword>
<dbReference type="Proteomes" id="UP000235786">
    <property type="component" value="Unassembled WGS sequence"/>
</dbReference>
<dbReference type="PANTHER" id="PTHR19818:SF139">
    <property type="entry name" value="PAIR-RULE PROTEIN ODD-PAIRED"/>
    <property type="match status" value="1"/>
</dbReference>
<dbReference type="SMART" id="SM00355">
    <property type="entry name" value="ZnF_C2H2"/>
    <property type="match status" value="3"/>
</dbReference>
<gene>
    <name evidence="7" type="ORF">L207DRAFT_529691</name>
</gene>
<dbReference type="Gene3D" id="3.30.160.60">
    <property type="entry name" value="Classic Zinc Finger"/>
    <property type="match status" value="2"/>
</dbReference>
<feature type="domain" description="C2H2-type" evidence="6">
    <location>
        <begin position="53"/>
        <end position="80"/>
    </location>
</feature>
<dbReference type="GO" id="GO:0045944">
    <property type="term" value="P:positive regulation of transcription by RNA polymerase II"/>
    <property type="evidence" value="ECO:0007669"/>
    <property type="project" value="UniProtKB-ARBA"/>
</dbReference>
<protein>
    <recommendedName>
        <fullName evidence="6">C2H2-type domain-containing protein</fullName>
    </recommendedName>
</protein>
<dbReference type="OrthoDB" id="654211at2759"/>
<evidence type="ECO:0000256" key="5">
    <source>
        <dbReference type="SAM" id="MobiDB-lite"/>
    </source>
</evidence>
<feature type="domain" description="C2H2-type" evidence="6">
    <location>
        <begin position="83"/>
        <end position="110"/>
    </location>
</feature>
<evidence type="ECO:0000313" key="8">
    <source>
        <dbReference type="Proteomes" id="UP000235786"/>
    </source>
</evidence>
<dbReference type="GO" id="GO:0005634">
    <property type="term" value="C:nucleus"/>
    <property type="evidence" value="ECO:0007669"/>
    <property type="project" value="UniProtKB-ARBA"/>
</dbReference>
<dbReference type="STRING" id="1149755.A0A2J6RML5"/>
<keyword evidence="3" id="KW-0863">Zinc-finger</keyword>
<keyword evidence="4" id="KW-0862">Zinc</keyword>
<evidence type="ECO:0000256" key="2">
    <source>
        <dbReference type="ARBA" id="ARBA00022737"/>
    </source>
</evidence>
<dbReference type="AlphaFoldDB" id="A0A2J6RML5"/>
<proteinExistence type="predicted"/>
<keyword evidence="8" id="KW-1185">Reference proteome</keyword>
<evidence type="ECO:0000313" key="7">
    <source>
        <dbReference type="EMBL" id="PMD39750.1"/>
    </source>
</evidence>
<organism evidence="7 8">
    <name type="scientific">Hyaloscypha variabilis (strain UAMH 11265 / GT02V1 / F)</name>
    <name type="common">Meliniomyces variabilis</name>
    <dbReference type="NCBI Taxonomy" id="1149755"/>
    <lineage>
        <taxon>Eukaryota</taxon>
        <taxon>Fungi</taxon>
        <taxon>Dikarya</taxon>
        <taxon>Ascomycota</taxon>
        <taxon>Pezizomycotina</taxon>
        <taxon>Leotiomycetes</taxon>
        <taxon>Helotiales</taxon>
        <taxon>Hyaloscyphaceae</taxon>
        <taxon>Hyaloscypha</taxon>
        <taxon>Hyaloscypha variabilis</taxon>
    </lineage>
</organism>
<accession>A0A2J6RML5</accession>
<dbReference type="GO" id="GO:0000981">
    <property type="term" value="F:DNA-binding transcription factor activity, RNA polymerase II-specific"/>
    <property type="evidence" value="ECO:0007669"/>
    <property type="project" value="TreeGrafter"/>
</dbReference>
<evidence type="ECO:0000259" key="6">
    <source>
        <dbReference type="SMART" id="SM00355"/>
    </source>
</evidence>
<dbReference type="InterPro" id="IPR036236">
    <property type="entry name" value="Znf_C2H2_sf"/>
</dbReference>
<dbReference type="PANTHER" id="PTHR19818">
    <property type="entry name" value="ZINC FINGER PROTEIN ZIC AND GLI"/>
    <property type="match status" value="1"/>
</dbReference>
<dbReference type="InterPro" id="IPR050329">
    <property type="entry name" value="GLI_C2H2-zinc-finger"/>
</dbReference>
<sequence length="248" mass="27770">MVQPRPMDITTAIGYGTVIPTEDNRFSLSQEQGPALFDPLSNLDTFPIAPPINYCFWPGCGSIQKAFLTSNDLDCHIQTHHIRSCPWPSCNIQRSFRRRSDLLRHMESVHSGVRRFMCGFPGWDKAHSRKDKLTAHKRSHLREHSPKPGLPQSMGPQASMVPPVGSTSPFEVRETNSYHSPSSSSYLEIGSLRAPVHCSRASRRQTLEDKYHGFAVRDQGFPSKVAMPAIGISTKSQLYLDRDVLDGP</sequence>